<sequence>MRPQRQELRQVMKNNKHLQSTGEKRYVSFVGYPLSRSRSNSGSSGSGDDEKKNGDVDEGDEDSADDHHSVENGDEVGERNGRNGKHVEANGNVS</sequence>
<evidence type="ECO:0000313" key="4">
    <source>
        <dbReference type="WBParaSite" id="ASIM_0000734401-mRNA-1"/>
    </source>
</evidence>
<evidence type="ECO:0000313" key="3">
    <source>
        <dbReference type="Proteomes" id="UP000267096"/>
    </source>
</evidence>
<gene>
    <name evidence="2" type="ORF">ASIM_LOCUS7112</name>
</gene>
<evidence type="ECO:0000313" key="2">
    <source>
        <dbReference type="EMBL" id="VDK28550.1"/>
    </source>
</evidence>
<dbReference type="EMBL" id="UYRR01016638">
    <property type="protein sequence ID" value="VDK28550.1"/>
    <property type="molecule type" value="Genomic_DNA"/>
</dbReference>
<dbReference type="AlphaFoldDB" id="A0A0M3JI79"/>
<dbReference type="Proteomes" id="UP000267096">
    <property type="component" value="Unassembled WGS sequence"/>
</dbReference>
<name>A0A0M3JI79_ANISI</name>
<organism evidence="4">
    <name type="scientific">Anisakis simplex</name>
    <name type="common">Herring worm</name>
    <dbReference type="NCBI Taxonomy" id="6269"/>
    <lineage>
        <taxon>Eukaryota</taxon>
        <taxon>Metazoa</taxon>
        <taxon>Ecdysozoa</taxon>
        <taxon>Nematoda</taxon>
        <taxon>Chromadorea</taxon>
        <taxon>Rhabditida</taxon>
        <taxon>Spirurina</taxon>
        <taxon>Ascaridomorpha</taxon>
        <taxon>Ascaridoidea</taxon>
        <taxon>Anisakidae</taxon>
        <taxon>Anisakis</taxon>
        <taxon>Anisakis simplex complex</taxon>
    </lineage>
</organism>
<reference evidence="4" key="1">
    <citation type="submission" date="2017-02" db="UniProtKB">
        <authorList>
            <consortium name="WormBaseParasite"/>
        </authorList>
    </citation>
    <scope>IDENTIFICATION</scope>
</reference>
<feature type="region of interest" description="Disordered" evidence="1">
    <location>
        <begin position="31"/>
        <end position="94"/>
    </location>
</feature>
<evidence type="ECO:0000256" key="1">
    <source>
        <dbReference type="SAM" id="MobiDB-lite"/>
    </source>
</evidence>
<accession>A0A0M3JI79</accession>
<feature type="compositionally biased region" description="Basic and acidic residues" evidence="1">
    <location>
        <begin position="65"/>
        <end position="88"/>
    </location>
</feature>
<dbReference type="WBParaSite" id="ASIM_0000734401-mRNA-1">
    <property type="protein sequence ID" value="ASIM_0000734401-mRNA-1"/>
    <property type="gene ID" value="ASIM_0000734401"/>
</dbReference>
<reference evidence="2 3" key="2">
    <citation type="submission" date="2018-11" db="EMBL/GenBank/DDBJ databases">
        <authorList>
            <consortium name="Pathogen Informatics"/>
        </authorList>
    </citation>
    <scope>NUCLEOTIDE SEQUENCE [LARGE SCALE GENOMIC DNA]</scope>
</reference>
<keyword evidence="3" id="KW-1185">Reference proteome</keyword>
<protein>
    <submittedName>
        <fullName evidence="2 4">Uncharacterized protein</fullName>
    </submittedName>
</protein>
<proteinExistence type="predicted"/>